<dbReference type="EMBL" id="JAPDOD010000007">
    <property type="protein sequence ID" value="MDA0160812.1"/>
    <property type="molecule type" value="Genomic_DNA"/>
</dbReference>
<accession>A0A9X3MR35</accession>
<organism evidence="1 2">
    <name type="scientific">Solirubrobacter ginsenosidimutans</name>
    <dbReference type="NCBI Taxonomy" id="490573"/>
    <lineage>
        <taxon>Bacteria</taxon>
        <taxon>Bacillati</taxon>
        <taxon>Actinomycetota</taxon>
        <taxon>Thermoleophilia</taxon>
        <taxon>Solirubrobacterales</taxon>
        <taxon>Solirubrobacteraceae</taxon>
        <taxon>Solirubrobacter</taxon>
    </lineage>
</organism>
<dbReference type="Proteomes" id="UP001149140">
    <property type="component" value="Unassembled WGS sequence"/>
</dbReference>
<reference evidence="1" key="1">
    <citation type="submission" date="2022-10" db="EMBL/GenBank/DDBJ databases">
        <title>The WGS of Solirubrobacter ginsenosidimutans DSM 21036.</title>
        <authorList>
            <person name="Jiang Z."/>
        </authorList>
    </citation>
    <scope>NUCLEOTIDE SEQUENCE</scope>
    <source>
        <strain evidence="1">DSM 21036</strain>
    </source>
</reference>
<comment type="caution">
    <text evidence="1">The sequence shown here is derived from an EMBL/GenBank/DDBJ whole genome shotgun (WGS) entry which is preliminary data.</text>
</comment>
<evidence type="ECO:0000313" key="1">
    <source>
        <dbReference type="EMBL" id="MDA0160812.1"/>
    </source>
</evidence>
<dbReference type="AlphaFoldDB" id="A0A9X3MR35"/>
<sequence length="347" mass="39157">MINVEIEPYDVFVGVMWKRLGTPTHRADSGTVEEFERAYALWEQAGVPLLMFYFSRIPFFPQPDELAQFQAVLSFKETLATRGGLCWEYESQEAFEAMLHEHLFQQVRTLVAVADSRRLNRSLSASGLGLVDLATASRSLDDGPAADEIRHLLSSLLERVERLDQASSKRGDTVPAAALLEAAHGLMAARKWSEAAYYFDRYVQVDATNWDAMFSRAVAHANSRSGTEGDTAALRSYNDAIALRPQDLDANLLARLYSYRGAMFKRLGRLEEAEADLRVARSWATRDYERDDIRYNLACVCAMTDRRAETFELVESLRGTRFIGAIRANLHRYFAAFAADPEFLALL</sequence>
<evidence type="ECO:0000313" key="2">
    <source>
        <dbReference type="Proteomes" id="UP001149140"/>
    </source>
</evidence>
<gene>
    <name evidence="1" type="ORF">OM076_11100</name>
</gene>
<dbReference type="Gene3D" id="1.25.40.10">
    <property type="entry name" value="Tetratricopeptide repeat domain"/>
    <property type="match status" value="1"/>
</dbReference>
<dbReference type="RefSeq" id="WP_270039887.1">
    <property type="nucleotide sequence ID" value="NZ_JAPDOD010000007.1"/>
</dbReference>
<protein>
    <recommendedName>
        <fullName evidence="3">Tetratricopeptide repeat protein</fullName>
    </recommendedName>
</protein>
<dbReference type="SUPFAM" id="SSF48452">
    <property type="entry name" value="TPR-like"/>
    <property type="match status" value="1"/>
</dbReference>
<name>A0A9X3MR35_9ACTN</name>
<proteinExistence type="predicted"/>
<dbReference type="InterPro" id="IPR011990">
    <property type="entry name" value="TPR-like_helical_dom_sf"/>
</dbReference>
<keyword evidence="2" id="KW-1185">Reference proteome</keyword>
<evidence type="ECO:0008006" key="3">
    <source>
        <dbReference type="Google" id="ProtNLM"/>
    </source>
</evidence>